<evidence type="ECO:0000313" key="2">
    <source>
        <dbReference type="Proteomes" id="UP000658980"/>
    </source>
</evidence>
<dbReference type="EMBL" id="JACSPU010000003">
    <property type="protein sequence ID" value="MBD8015050.1"/>
    <property type="molecule type" value="Genomic_DNA"/>
</dbReference>
<comment type="caution">
    <text evidence="1">The sequence shown here is derived from an EMBL/GenBank/DDBJ whole genome shotgun (WGS) entry which is preliminary data.</text>
</comment>
<dbReference type="Proteomes" id="UP000658980">
    <property type="component" value="Unassembled WGS sequence"/>
</dbReference>
<gene>
    <name evidence="1" type="ORF">H9630_09480</name>
</gene>
<sequence length="293" mass="34893">MKRVKLTELNILKQRLNSQLNVQHVISSKLNPLKSKLIMPKTNFPKMIIPKSALPVFQSRKIEMPKYSISNFSAPLYKIPKIVMPRVTFPKLKIDYERIETITNDNSNYGWTLTREISIFEYLNDELLNSTLEEKDDYFYNYYSKNDWQHYHLMKESLIESVDAKWLDLMNDCFDSFEQDKYKMVIPILFSIIEGESAFIYRTDMIGGRLITFMKSQVSTEQDQFTKIAIYSLTNCMKKQLFRIHDFNKKRKPVINRNWVSHGRDDPKHWQKVDALRLFNVLSTLQLVKEYKD</sequence>
<name>A0ABR8WDH4_9BACL</name>
<proteinExistence type="predicted"/>
<evidence type="ECO:0000313" key="1">
    <source>
        <dbReference type="EMBL" id="MBD8015050.1"/>
    </source>
</evidence>
<dbReference type="RefSeq" id="WP_191715276.1">
    <property type="nucleotide sequence ID" value="NZ_JACSPU010000003.1"/>
</dbReference>
<keyword evidence="2" id="KW-1185">Reference proteome</keyword>
<protein>
    <recommendedName>
        <fullName evidence="3">DUF4145 domain-containing protein</fullName>
    </recommendedName>
</protein>
<evidence type="ECO:0008006" key="3">
    <source>
        <dbReference type="Google" id="ProtNLM"/>
    </source>
</evidence>
<accession>A0ABR8WDH4</accession>
<organism evidence="1 2">
    <name type="scientific">Planococcus wigleyi</name>
    <dbReference type="NCBI Taxonomy" id="2762216"/>
    <lineage>
        <taxon>Bacteria</taxon>
        <taxon>Bacillati</taxon>
        <taxon>Bacillota</taxon>
        <taxon>Bacilli</taxon>
        <taxon>Bacillales</taxon>
        <taxon>Caryophanaceae</taxon>
        <taxon>Planococcus</taxon>
    </lineage>
</organism>
<reference evidence="1 2" key="1">
    <citation type="submission" date="2020-08" db="EMBL/GenBank/DDBJ databases">
        <title>A Genomic Blueprint of the Chicken Gut Microbiome.</title>
        <authorList>
            <person name="Gilroy R."/>
            <person name="Ravi A."/>
            <person name="Getino M."/>
            <person name="Pursley I."/>
            <person name="Horton D.L."/>
            <person name="Alikhan N.-F."/>
            <person name="Baker D."/>
            <person name="Gharbi K."/>
            <person name="Hall N."/>
            <person name="Watson M."/>
            <person name="Adriaenssens E.M."/>
            <person name="Foster-Nyarko E."/>
            <person name="Jarju S."/>
            <person name="Secka A."/>
            <person name="Antonio M."/>
            <person name="Oren A."/>
            <person name="Chaudhuri R."/>
            <person name="La Ragione R.M."/>
            <person name="Hildebrand F."/>
            <person name="Pallen M.J."/>
        </authorList>
    </citation>
    <scope>NUCLEOTIDE SEQUENCE [LARGE SCALE GENOMIC DNA]</scope>
    <source>
        <strain evidence="1 2">Sa1BUA13</strain>
    </source>
</reference>